<dbReference type="Pfam" id="PF08240">
    <property type="entry name" value="ADH_N"/>
    <property type="match status" value="1"/>
</dbReference>
<evidence type="ECO:0000259" key="11">
    <source>
        <dbReference type="Pfam" id="PF08240"/>
    </source>
</evidence>
<dbReference type="PANTHER" id="PTHR43161:SF7">
    <property type="entry name" value="SORBITOL DEHYDROGENASE"/>
    <property type="match status" value="1"/>
</dbReference>
<dbReference type="InterPro" id="IPR045306">
    <property type="entry name" value="SDH-like"/>
</dbReference>
<dbReference type="InterPro" id="IPR013154">
    <property type="entry name" value="ADH-like_N"/>
</dbReference>
<dbReference type="InterPro" id="IPR036291">
    <property type="entry name" value="NAD(P)-bd_dom_sf"/>
</dbReference>
<evidence type="ECO:0000256" key="1">
    <source>
        <dbReference type="ARBA" id="ARBA00001947"/>
    </source>
</evidence>
<dbReference type="AlphaFoldDB" id="A0A553IEY9"/>
<comment type="caution">
    <text evidence="12">The sequence shown here is derived from an EMBL/GenBank/DDBJ whole genome shotgun (WGS) entry which is preliminary data.</text>
</comment>
<dbReference type="SUPFAM" id="SSF51735">
    <property type="entry name" value="NAD(P)-binding Rossmann-fold domains"/>
    <property type="match status" value="1"/>
</dbReference>
<keyword evidence="4 8" id="KW-0479">Metal-binding</keyword>
<evidence type="ECO:0000313" key="13">
    <source>
        <dbReference type="Proteomes" id="UP000319160"/>
    </source>
</evidence>
<feature type="domain" description="Alcohol dehydrogenase-like C-terminal" evidence="10">
    <location>
        <begin position="438"/>
        <end position="536"/>
    </location>
</feature>
<evidence type="ECO:0000313" key="12">
    <source>
        <dbReference type="EMBL" id="TRX98772.1"/>
    </source>
</evidence>
<dbReference type="EMBL" id="VFLP01000001">
    <property type="protein sequence ID" value="TRX98772.1"/>
    <property type="molecule type" value="Genomic_DNA"/>
</dbReference>
<evidence type="ECO:0000256" key="6">
    <source>
        <dbReference type="ARBA" id="ARBA00023002"/>
    </source>
</evidence>
<dbReference type="GO" id="GO:0006062">
    <property type="term" value="P:sorbitol catabolic process"/>
    <property type="evidence" value="ECO:0007669"/>
    <property type="project" value="TreeGrafter"/>
</dbReference>
<dbReference type="Proteomes" id="UP000319160">
    <property type="component" value="Unassembled WGS sequence"/>
</dbReference>
<feature type="compositionally biased region" description="Low complexity" evidence="9">
    <location>
        <begin position="406"/>
        <end position="425"/>
    </location>
</feature>
<keyword evidence="6" id="KW-0560">Oxidoreductase</keyword>
<dbReference type="PANTHER" id="PTHR43161">
    <property type="entry name" value="SORBITOL DEHYDROGENASE"/>
    <property type="match status" value="1"/>
</dbReference>
<keyword evidence="13" id="KW-1185">Reference proteome</keyword>
<dbReference type="InterPro" id="IPR013149">
    <property type="entry name" value="ADH-like_C"/>
</dbReference>
<gene>
    <name evidence="12" type="ORF">FHL15_000114</name>
</gene>
<dbReference type="PROSITE" id="PS00059">
    <property type="entry name" value="ADH_ZINC"/>
    <property type="match status" value="1"/>
</dbReference>
<evidence type="ECO:0000256" key="3">
    <source>
        <dbReference type="ARBA" id="ARBA00008072"/>
    </source>
</evidence>
<feature type="domain" description="Alcohol dehydrogenase-like N-terminal" evidence="11">
    <location>
        <begin position="179"/>
        <end position="293"/>
    </location>
</feature>
<comment type="cofactor">
    <cofactor evidence="1 8">
        <name>Zn(2+)</name>
        <dbReference type="ChEBI" id="CHEBI:29105"/>
    </cofactor>
</comment>
<name>A0A553IEY9_9PEZI</name>
<dbReference type="OrthoDB" id="5363962at2759"/>
<dbReference type="InterPro" id="IPR002328">
    <property type="entry name" value="ADH_Zn_CS"/>
</dbReference>
<reference evidence="13" key="1">
    <citation type="submission" date="2019-06" db="EMBL/GenBank/DDBJ databases">
        <title>Draft genome sequence of the griseofulvin-producing fungus Xylaria cubensis strain G536.</title>
        <authorList>
            <person name="Mead M.E."/>
            <person name="Raja H.A."/>
            <person name="Steenwyk J.L."/>
            <person name="Knowles S.L."/>
            <person name="Oberlies N.H."/>
            <person name="Rokas A."/>
        </authorList>
    </citation>
    <scope>NUCLEOTIDE SEQUENCE [LARGE SCALE GENOMIC DNA]</scope>
    <source>
        <strain evidence="13">G536</strain>
    </source>
</reference>
<dbReference type="GO" id="GO:0003939">
    <property type="term" value="F:L-iditol 2-dehydrogenase (NAD+) activity"/>
    <property type="evidence" value="ECO:0007669"/>
    <property type="project" value="TreeGrafter"/>
</dbReference>
<dbReference type="SUPFAM" id="SSF50129">
    <property type="entry name" value="GroES-like"/>
    <property type="match status" value="1"/>
</dbReference>
<dbReference type="Gene3D" id="3.90.180.10">
    <property type="entry name" value="Medium-chain alcohol dehydrogenases, catalytic domain"/>
    <property type="match status" value="2"/>
</dbReference>
<dbReference type="InterPro" id="IPR011032">
    <property type="entry name" value="GroES-like_sf"/>
</dbReference>
<comment type="pathway">
    <text evidence="2">Carbohydrate degradation.</text>
</comment>
<sequence length="590" mass="62849">MTLYFTQGAADPCRANSVFPPHVAWSGGISGFEHQPSVENQEARRCQKCSLQLVENRIKIGGVDKEAQPTTWILSPVLRMSNHDEIPLQQNRVNISPIKLKRIDCATKFFTPMDLTAHAGTIIKSLAHAVVEMAPSAATQATPMQLSNYGKASQTITASVLHGPRDLRLETKNIDRPSEGELQIAVKSTGICGSDVSYYTKFANGDLCACAPLSLGHESSGTVVAIGPQVVGFKIGDRVAMEVGIPCGQCSICRTGRYNLCMKMRFRSSAKSVPHFQGTLQERINHPAVWCHKYVQVLSNSSPSKIYIEILTLRRLPDHVSFDGAALLEPLSVGIHAVNRASPSPGSTALVMGAGTVGLLTAAMALQSGCTSVTVADVDAGRVDYAIKHGFATHGFVVSRPLHTSSSTTSISSSSTSSAHSGSGSMTPISTTSSSYQGQLEHAKHLAMDILSISKSPVGLQNEAGDEGVDVAFECTGKEVCMQTCLYATRPGGKVIMVGMGTPIQTVPLSVAHLKEIDILGIFRYANTYATGIRLLSPHGHTASRPSLPSLDNMVTHRFKGLAAAKDAFELAGRTVDDDGNLVLKIVIEA</sequence>
<evidence type="ECO:0000256" key="2">
    <source>
        <dbReference type="ARBA" id="ARBA00004921"/>
    </source>
</evidence>
<evidence type="ECO:0000256" key="8">
    <source>
        <dbReference type="RuleBase" id="RU361277"/>
    </source>
</evidence>
<evidence type="ECO:0008006" key="14">
    <source>
        <dbReference type="Google" id="ProtNLM"/>
    </source>
</evidence>
<dbReference type="Gene3D" id="3.40.50.720">
    <property type="entry name" value="NAD(P)-binding Rossmann-like Domain"/>
    <property type="match status" value="2"/>
</dbReference>
<feature type="region of interest" description="Disordered" evidence="9">
    <location>
        <begin position="406"/>
        <end position="434"/>
    </location>
</feature>
<evidence type="ECO:0000256" key="5">
    <source>
        <dbReference type="ARBA" id="ARBA00022833"/>
    </source>
</evidence>
<accession>A0A553IEY9</accession>
<comment type="similarity">
    <text evidence="3 8">Belongs to the zinc-containing alcohol dehydrogenase family.</text>
</comment>
<dbReference type="Pfam" id="PF00107">
    <property type="entry name" value="ADH_zinc_N"/>
    <property type="match status" value="1"/>
</dbReference>
<dbReference type="CDD" id="cd05285">
    <property type="entry name" value="sorbitol_DH"/>
    <property type="match status" value="1"/>
</dbReference>
<keyword evidence="5 8" id="KW-0862">Zinc</keyword>
<dbReference type="STRING" id="2512241.A0A553IEY9"/>
<proteinExistence type="inferred from homology"/>
<evidence type="ECO:0000256" key="7">
    <source>
        <dbReference type="ARBA" id="ARBA00023027"/>
    </source>
</evidence>
<protein>
    <recommendedName>
        <fullName evidence="14">Enoyl reductase (ER) domain-containing protein</fullName>
    </recommendedName>
</protein>
<evidence type="ECO:0000256" key="9">
    <source>
        <dbReference type="SAM" id="MobiDB-lite"/>
    </source>
</evidence>
<dbReference type="GO" id="GO:0008270">
    <property type="term" value="F:zinc ion binding"/>
    <property type="evidence" value="ECO:0007669"/>
    <property type="project" value="InterPro"/>
</dbReference>
<organism evidence="12 13">
    <name type="scientific">Xylaria flabelliformis</name>
    <dbReference type="NCBI Taxonomy" id="2512241"/>
    <lineage>
        <taxon>Eukaryota</taxon>
        <taxon>Fungi</taxon>
        <taxon>Dikarya</taxon>
        <taxon>Ascomycota</taxon>
        <taxon>Pezizomycotina</taxon>
        <taxon>Sordariomycetes</taxon>
        <taxon>Xylariomycetidae</taxon>
        <taxon>Xylariales</taxon>
        <taxon>Xylariaceae</taxon>
        <taxon>Xylaria</taxon>
    </lineage>
</organism>
<evidence type="ECO:0000256" key="4">
    <source>
        <dbReference type="ARBA" id="ARBA00022723"/>
    </source>
</evidence>
<evidence type="ECO:0000259" key="10">
    <source>
        <dbReference type="Pfam" id="PF00107"/>
    </source>
</evidence>
<keyword evidence="7" id="KW-0520">NAD</keyword>